<evidence type="ECO:0000313" key="3">
    <source>
        <dbReference type="Proteomes" id="UP001188597"/>
    </source>
</evidence>
<protein>
    <submittedName>
        <fullName evidence="2">Uncharacterized protein</fullName>
    </submittedName>
</protein>
<feature type="region of interest" description="Disordered" evidence="1">
    <location>
        <begin position="14"/>
        <end position="45"/>
    </location>
</feature>
<dbReference type="EMBL" id="JAVXUP010000317">
    <property type="protein sequence ID" value="KAK3031136.1"/>
    <property type="molecule type" value="Genomic_DNA"/>
</dbReference>
<feature type="compositionally biased region" description="Polar residues" evidence="1">
    <location>
        <begin position="26"/>
        <end position="38"/>
    </location>
</feature>
<reference evidence="2" key="1">
    <citation type="submission" date="2022-12" db="EMBL/GenBank/DDBJ databases">
        <title>Draft genome assemblies for two species of Escallonia (Escalloniales).</title>
        <authorList>
            <person name="Chanderbali A."/>
            <person name="Dervinis C."/>
            <person name="Anghel I."/>
            <person name="Soltis D."/>
            <person name="Soltis P."/>
            <person name="Zapata F."/>
        </authorList>
    </citation>
    <scope>NUCLEOTIDE SEQUENCE</scope>
    <source>
        <strain evidence="2">UCBG64.0493</strain>
        <tissue evidence="2">Leaf</tissue>
    </source>
</reference>
<keyword evidence="3" id="KW-1185">Reference proteome</keyword>
<evidence type="ECO:0000256" key="1">
    <source>
        <dbReference type="SAM" id="MobiDB-lite"/>
    </source>
</evidence>
<sequence length="133" mass="15513">MYSEEGLSLAIKPIMRERTKPRLRPSETSATQETSLSHSLRADKELKDSEYIPGTTWMEKWIMNLGRLRLQAPSIGMSAEELQICGELEMNVERGLEEEIKDGIYHFALRLHRLYQHQKERSGRKLLEQDARN</sequence>
<organism evidence="2 3">
    <name type="scientific">Escallonia herrerae</name>
    <dbReference type="NCBI Taxonomy" id="1293975"/>
    <lineage>
        <taxon>Eukaryota</taxon>
        <taxon>Viridiplantae</taxon>
        <taxon>Streptophyta</taxon>
        <taxon>Embryophyta</taxon>
        <taxon>Tracheophyta</taxon>
        <taxon>Spermatophyta</taxon>
        <taxon>Magnoliopsida</taxon>
        <taxon>eudicotyledons</taxon>
        <taxon>Gunneridae</taxon>
        <taxon>Pentapetalae</taxon>
        <taxon>asterids</taxon>
        <taxon>campanulids</taxon>
        <taxon>Escalloniales</taxon>
        <taxon>Escalloniaceae</taxon>
        <taxon>Escallonia</taxon>
    </lineage>
</organism>
<accession>A0AA88WNP7</accession>
<gene>
    <name evidence="2" type="ORF">RJ639_035134</name>
</gene>
<name>A0AA88WNP7_9ASTE</name>
<dbReference type="AlphaFoldDB" id="A0AA88WNP7"/>
<proteinExistence type="predicted"/>
<comment type="caution">
    <text evidence="2">The sequence shown here is derived from an EMBL/GenBank/DDBJ whole genome shotgun (WGS) entry which is preliminary data.</text>
</comment>
<dbReference type="Proteomes" id="UP001188597">
    <property type="component" value="Unassembled WGS sequence"/>
</dbReference>
<evidence type="ECO:0000313" key="2">
    <source>
        <dbReference type="EMBL" id="KAK3031136.1"/>
    </source>
</evidence>